<name>A0A329RJA3_9STRA</name>
<accession>A0A329RJA3</accession>
<dbReference type="EMBL" id="RCMK01001553">
    <property type="protein sequence ID" value="KAG2892076.1"/>
    <property type="molecule type" value="Genomic_DNA"/>
</dbReference>
<evidence type="ECO:0000259" key="2">
    <source>
        <dbReference type="Pfam" id="PF25597"/>
    </source>
</evidence>
<reference evidence="8 9" key="1">
    <citation type="submission" date="2018-01" db="EMBL/GenBank/DDBJ databases">
        <title>Draft genome of the strawberry crown rot pathogen Phytophthora cactorum.</title>
        <authorList>
            <person name="Armitage A.D."/>
            <person name="Lysoe E."/>
            <person name="Nellist C.F."/>
            <person name="Harrison R.J."/>
            <person name="Brurberg M.B."/>
        </authorList>
    </citation>
    <scope>NUCLEOTIDE SEQUENCE [LARGE SCALE GENOMIC DNA]</scope>
    <source>
        <strain evidence="8 9">10300</strain>
    </source>
</reference>
<evidence type="ECO:0000313" key="5">
    <source>
        <dbReference type="EMBL" id="KAG2892076.1"/>
    </source>
</evidence>
<protein>
    <recommendedName>
        <fullName evidence="2">Retroviral polymerase SH3-like domain-containing protein</fullName>
    </recommendedName>
</protein>
<dbReference type="Proteomes" id="UP000774804">
    <property type="component" value="Unassembled WGS sequence"/>
</dbReference>
<evidence type="ECO:0000256" key="1">
    <source>
        <dbReference type="SAM" id="MobiDB-lite"/>
    </source>
</evidence>
<comment type="caution">
    <text evidence="8">The sequence shown here is derived from an EMBL/GenBank/DDBJ whole genome shotgun (WGS) entry which is preliminary data.</text>
</comment>
<evidence type="ECO:0000313" key="7">
    <source>
        <dbReference type="EMBL" id="KAG3206055.1"/>
    </source>
</evidence>
<dbReference type="Proteomes" id="UP000736787">
    <property type="component" value="Unassembled WGS sequence"/>
</dbReference>
<evidence type="ECO:0000313" key="4">
    <source>
        <dbReference type="EMBL" id="KAG2880968.1"/>
    </source>
</evidence>
<dbReference type="Proteomes" id="UP000251314">
    <property type="component" value="Unassembled WGS sequence"/>
</dbReference>
<dbReference type="VEuPathDB" id="FungiDB:PC110_g18761"/>
<dbReference type="Proteomes" id="UP000697107">
    <property type="component" value="Unassembled WGS sequence"/>
</dbReference>
<feature type="region of interest" description="Disordered" evidence="1">
    <location>
        <begin position="75"/>
        <end position="133"/>
    </location>
</feature>
<dbReference type="AlphaFoldDB" id="A0A329RJA3"/>
<dbReference type="Proteomes" id="UP000760860">
    <property type="component" value="Unassembled WGS sequence"/>
</dbReference>
<evidence type="ECO:0000313" key="6">
    <source>
        <dbReference type="EMBL" id="KAG2962184.1"/>
    </source>
</evidence>
<dbReference type="EMBL" id="MJFZ01000830">
    <property type="protein sequence ID" value="RAW24815.1"/>
    <property type="molecule type" value="Genomic_DNA"/>
</dbReference>
<keyword evidence="9" id="KW-1185">Reference proteome</keyword>
<organism evidence="8 9">
    <name type="scientific">Phytophthora cactorum</name>
    <dbReference type="NCBI Taxonomy" id="29920"/>
    <lineage>
        <taxon>Eukaryota</taxon>
        <taxon>Sar</taxon>
        <taxon>Stramenopiles</taxon>
        <taxon>Oomycota</taxon>
        <taxon>Peronosporomycetes</taxon>
        <taxon>Peronosporales</taxon>
        <taxon>Peronosporaceae</taxon>
        <taxon>Phytophthora</taxon>
    </lineage>
</organism>
<feature type="domain" description="Retroviral polymerase SH3-like" evidence="2">
    <location>
        <begin position="4"/>
        <end position="62"/>
    </location>
</feature>
<dbReference type="Pfam" id="PF25597">
    <property type="entry name" value="SH3_retrovirus"/>
    <property type="match status" value="1"/>
</dbReference>
<dbReference type="InterPro" id="IPR057670">
    <property type="entry name" value="SH3_retrovirus"/>
</dbReference>
<feature type="compositionally biased region" description="Acidic residues" evidence="1">
    <location>
        <begin position="76"/>
        <end position="87"/>
    </location>
</feature>
<reference evidence="3" key="2">
    <citation type="submission" date="2018-10" db="EMBL/GenBank/DDBJ databases">
        <title>Effector identification in a new, highly contiguous assembly of the strawberry crown rot pathogen Phytophthora cactorum.</title>
        <authorList>
            <person name="Armitage A.D."/>
            <person name="Nellist C.F."/>
            <person name="Bates H."/>
            <person name="Vickerstaff R.J."/>
            <person name="Harrison R.J."/>
        </authorList>
    </citation>
    <scope>NUCLEOTIDE SEQUENCE</scope>
    <source>
        <strain evidence="3">15-7</strain>
        <strain evidence="4">4032</strain>
        <strain evidence="5">4040</strain>
        <strain evidence="6">P415</strain>
        <strain evidence="7">P421</strain>
    </source>
</reference>
<sequence length="133" mass="14877">MFGCHTYVTVPKEKWSKFDARAVRYRFLGYSEHEKAYRFEEIKRGRVLVSRDAQFMEDVFDGGRRSYDREVVVELKDEEATDQEASSENDTKENTARNQDVEPGSKATPANTVTGGSGGDPMDQAAEPASDAG</sequence>
<proteinExistence type="predicted"/>
<dbReference type="EMBL" id="RCMG01001743">
    <property type="protein sequence ID" value="KAG2820796.1"/>
    <property type="molecule type" value="Genomic_DNA"/>
</dbReference>
<evidence type="ECO:0000313" key="9">
    <source>
        <dbReference type="Proteomes" id="UP000251314"/>
    </source>
</evidence>
<gene>
    <name evidence="8" type="ORF">PC110_g18761</name>
    <name evidence="3" type="ORF">PC113_g22561</name>
    <name evidence="4" type="ORF">PC115_g22356</name>
    <name evidence="5" type="ORF">PC117_g24087</name>
    <name evidence="6" type="ORF">PC118_g21571</name>
    <name evidence="7" type="ORF">PC129_g21886</name>
</gene>
<dbReference type="Proteomes" id="UP000735874">
    <property type="component" value="Unassembled WGS sequence"/>
</dbReference>
<dbReference type="OrthoDB" id="115473at2759"/>
<dbReference type="EMBL" id="RCML01001495">
    <property type="protein sequence ID" value="KAG2962184.1"/>
    <property type="molecule type" value="Genomic_DNA"/>
</dbReference>
<dbReference type="EMBL" id="RCMI01001809">
    <property type="protein sequence ID" value="KAG2880968.1"/>
    <property type="molecule type" value="Genomic_DNA"/>
</dbReference>
<dbReference type="EMBL" id="RCMV01001870">
    <property type="protein sequence ID" value="KAG3206055.1"/>
    <property type="molecule type" value="Genomic_DNA"/>
</dbReference>
<evidence type="ECO:0000313" key="3">
    <source>
        <dbReference type="EMBL" id="KAG2820796.1"/>
    </source>
</evidence>
<evidence type="ECO:0000313" key="8">
    <source>
        <dbReference type="EMBL" id="RAW24815.1"/>
    </source>
</evidence>